<organism evidence="2 3">
    <name type="scientific">Xenophilus arseniciresistens</name>
    <dbReference type="NCBI Taxonomy" id="1283306"/>
    <lineage>
        <taxon>Bacteria</taxon>
        <taxon>Pseudomonadati</taxon>
        <taxon>Pseudomonadota</taxon>
        <taxon>Betaproteobacteria</taxon>
        <taxon>Burkholderiales</taxon>
        <taxon>Comamonadaceae</taxon>
        <taxon>Xenophilus</taxon>
    </lineage>
</organism>
<evidence type="ECO:0000256" key="1">
    <source>
        <dbReference type="SAM" id="Phobius"/>
    </source>
</evidence>
<comment type="caution">
    <text evidence="2">The sequence shown here is derived from an EMBL/GenBank/DDBJ whole genome shotgun (WGS) entry which is preliminary data.</text>
</comment>
<feature type="transmembrane region" description="Helical" evidence="1">
    <location>
        <begin position="70"/>
        <end position="87"/>
    </location>
</feature>
<evidence type="ECO:0000313" key="3">
    <source>
        <dbReference type="Proteomes" id="UP001212602"/>
    </source>
</evidence>
<name>A0AAE3N691_9BURK</name>
<dbReference type="AlphaFoldDB" id="A0AAE3N691"/>
<gene>
    <name evidence="2" type="ORF">PGB34_09945</name>
</gene>
<evidence type="ECO:0000313" key="2">
    <source>
        <dbReference type="EMBL" id="MDA7416685.1"/>
    </source>
</evidence>
<protein>
    <submittedName>
        <fullName evidence="2">Uncharacterized protein</fullName>
    </submittedName>
</protein>
<feature type="transmembrane region" description="Helical" evidence="1">
    <location>
        <begin position="46"/>
        <end position="64"/>
    </location>
</feature>
<proteinExistence type="predicted"/>
<sequence>MPRATAWHGMARFVAMRWWQRHPLQAVVIAGEPALRDYAARHPWRLVAGAAAVGSLLVLGRAWRLGPRGWWWRTAIGHGVAAGLLLSSRKRR</sequence>
<reference evidence="2" key="1">
    <citation type="submission" date="2023-01" db="EMBL/GenBank/DDBJ databases">
        <title>Xenophilus mangrovi sp. nov., isolated from soil of Mangrove nature reserve.</title>
        <authorList>
            <person name="Xu S."/>
            <person name="Liu Z."/>
            <person name="Xu Y."/>
        </authorList>
    </citation>
    <scope>NUCLEOTIDE SEQUENCE</scope>
    <source>
        <strain evidence="2">YW8</strain>
    </source>
</reference>
<keyword evidence="1" id="KW-0812">Transmembrane</keyword>
<keyword evidence="1" id="KW-1133">Transmembrane helix</keyword>
<dbReference type="Proteomes" id="UP001212602">
    <property type="component" value="Unassembled WGS sequence"/>
</dbReference>
<keyword evidence="3" id="KW-1185">Reference proteome</keyword>
<dbReference type="RefSeq" id="WP_271427921.1">
    <property type="nucleotide sequence ID" value="NZ_JAQIPB010000003.1"/>
</dbReference>
<keyword evidence="1" id="KW-0472">Membrane</keyword>
<accession>A0AAE3N691</accession>
<dbReference type="EMBL" id="JAQIPB010000003">
    <property type="protein sequence ID" value="MDA7416685.1"/>
    <property type="molecule type" value="Genomic_DNA"/>
</dbReference>